<dbReference type="Pfam" id="PF00028">
    <property type="entry name" value="Cadherin"/>
    <property type="match status" value="13"/>
</dbReference>
<protein>
    <recommendedName>
        <fullName evidence="14">Cadherin domain-containing protein</fullName>
    </recommendedName>
</protein>
<dbReference type="FunFam" id="2.60.40.60:FF:000092">
    <property type="entry name" value="Protocadherin 8"/>
    <property type="match status" value="2"/>
</dbReference>
<keyword evidence="6" id="KW-0677">Repeat</keyword>
<evidence type="ECO:0000256" key="7">
    <source>
        <dbReference type="ARBA" id="ARBA00022837"/>
    </source>
</evidence>
<feature type="domain" description="Cadherin" evidence="14">
    <location>
        <begin position="1294"/>
        <end position="1399"/>
    </location>
</feature>
<dbReference type="InterPro" id="IPR002126">
    <property type="entry name" value="Cadherin-like_dom"/>
</dbReference>
<dbReference type="FunFam" id="2.60.40.60:FF:000013">
    <property type="entry name" value="Cadherin EGF LAG seven-pass G-type receptor"/>
    <property type="match status" value="1"/>
</dbReference>
<evidence type="ECO:0000256" key="12">
    <source>
        <dbReference type="ARBA" id="ARBA00023180"/>
    </source>
</evidence>
<feature type="domain" description="Cadherin" evidence="14">
    <location>
        <begin position="887"/>
        <end position="979"/>
    </location>
</feature>
<dbReference type="InterPro" id="IPR039808">
    <property type="entry name" value="Cadherin"/>
</dbReference>
<keyword evidence="8" id="KW-0130">Cell adhesion</keyword>
<feature type="domain" description="Cadherin" evidence="14">
    <location>
        <begin position="46"/>
        <end position="153"/>
    </location>
</feature>
<sequence>MAEDLTYRGHVPYLICFWICPAVPFSAYPFEIEGENVADGAAPVFDIAEFSITVPENATFGDIVWSCHATDADDPSTPQGQIVYEFNTKVNQPKWFLDKRSCELYVYTGLNYEGQQSYQLRILAKDLHPTAPQTSTVTVNIHVTDINDNVPTCDGYFIVLNVKEDEAIGTEIARPVCSDEDRDKSTNGKVLFKVSDSNDPEVKDTFEILPSGAIQLKKQLDYETSPSYVLQIDVYDNAGAASHTTGVTYNIEIKDIDDNKPTWPTNQAYKTVSESTNLNAAVFTLTAVDADKPFTDASSIKYGIQTPAVPDWFDIDSQTGAVSVKGILNYNIAPWVTLEVFAYSSNKVTDLSILLVNISLTDNNTIAPIFQQISYIGNVTENVPTGTSIITVSATDPEAGVNGQVEYFLTSTEFQVDATTGVVTTASNMDFETESIYTLQIEARDKGTPTQKGYGFLIVNVLAENEFDPVISGPSSPIDIPEDTEPGFIIVNITATDEDDGFDGIVIFSIAEELVPFTIEPTTGILRVGSNLDRELQPSWEITVIATDMSETNPKSASTTVIVNLEDVNDNTPICEPLPNVVVRLPHNLNSVLTTISCTDVDDGPNKELVYTKMSGDSLNAFNVDSDTGSITLASSPTEVEYFIDIEIKDKGNPSRNVMLVFYVIAELEFTLQNLPTDIIVEENTDLAHEVFDVDDCCVFSLTSYEILSGNEDNHVVIDPASGKIILMRSFDRETKDNFQYEVQARAIQTNTTAKGIITVSISDSNDNTPKFDTSFQYVSVFEDLSRSSSILQITATDADIGINEDLNYTIIAGNDDSVFDIDQSGNVQLLSTLDAETVDKYSLTITATDGGSPAMTGSTKLDIEVKNINDFAPKLVDVNGTVFKNVKEDEALGAPIFTLTASDGDLNTVFTYRISQGNDDEVFLIDSSSGGIYLSKLLDREKVDQYNLTVDAETQNNEVVSAQVLVNVLDINDNDPKFSQDVYQLEVTHEEPAGTSLRSFVITDKDIGSNKEISSLTIVDGDTGNHFKIVGNEIQTNVQMNYNTRNLYTLIVQALDDGSPKRWGFARVIITVLPIFKPPLFYAGDYSETLSEDVNPARGVIDLDATAQGGVEGDSGTIKYSIRSGNDDKQFYITDYTGEVKVASRLDFEIMEQYILTIEAVSREDPNLSASTIVTIDIENVNDNSPVFNQSVYHFTINENAGIGDTVGTVLATDLDKPTYNELFYSLGSSSGSNDFSIETATGIIKVDKSLYYRRQNVYNIPVTVDNGDGERQGEALVVIKINDVNDNTPTFTPDTVNIEVVESIGTGLTFYTVRAEDLDTGTNGEIKYTLVSGNFDNQLTLDSVSGALTVASNLDREAHDRFDLIIRAEDKGTPSALSGTLLLTVNVADVNDQGPSFPETLVNAPVSRTANPGTVVITVAALDNDIGENGVVTYEITSGNTDGLFIIGLNSGDIKVASSLTLAENEYSLEITGKDKGIPVRTDTMTVKVQINPAKVFGPSEQEIQLYEELPAGNVGLVMPKLGHATDAIMQFEIVGGNFKTSFAVGNDGSLSSLRKLDREEYPTYILSIRISDNNSVSYVKTVTLSLIDMNDNTPVITASNTNINVVENTPAGQILTDFTVNDEDSGSNSIVDMTVGSDPVDASEYFEITNNTRTFLRLKKPLDFETKQSFTVNVIATDRGSTPLSSSIAITVNVIDIDDSVTIINGPRELPSIYISRETSYNTPNEAKVTQITAEDFERISGKTTFTSINREGIFAIELDGTVTVQKTELLEAETAYYLWIIAKTETSTNISSVLGLLRIDTFDPNLHVVSIESSLDVITLQSK</sequence>
<evidence type="ECO:0000256" key="3">
    <source>
        <dbReference type="ARBA" id="ARBA00022536"/>
    </source>
</evidence>
<dbReference type="RefSeq" id="XP_009059370.1">
    <property type="nucleotide sequence ID" value="XM_009061122.1"/>
</dbReference>
<feature type="domain" description="Cadherin" evidence="14">
    <location>
        <begin position="1190"/>
        <end position="1293"/>
    </location>
</feature>
<feature type="domain" description="Cadherin" evidence="14">
    <location>
        <begin position="1600"/>
        <end position="1716"/>
    </location>
</feature>
<dbReference type="GeneID" id="20239780"/>
<keyword evidence="3" id="KW-0245">EGF-like domain</keyword>
<keyword evidence="10" id="KW-0472">Membrane</keyword>
<dbReference type="GO" id="GO:0045296">
    <property type="term" value="F:cadherin binding"/>
    <property type="evidence" value="ECO:0007669"/>
    <property type="project" value="TreeGrafter"/>
</dbReference>
<evidence type="ECO:0000256" key="11">
    <source>
        <dbReference type="ARBA" id="ARBA00023157"/>
    </source>
</evidence>
<dbReference type="GO" id="GO:0008013">
    <property type="term" value="F:beta-catenin binding"/>
    <property type="evidence" value="ECO:0007669"/>
    <property type="project" value="TreeGrafter"/>
</dbReference>
<dbReference type="SUPFAM" id="SSF49313">
    <property type="entry name" value="Cadherin-like"/>
    <property type="match status" value="16"/>
</dbReference>
<feature type="domain" description="Cadherin" evidence="14">
    <location>
        <begin position="162"/>
        <end position="263"/>
    </location>
</feature>
<evidence type="ECO:0000256" key="4">
    <source>
        <dbReference type="ARBA" id="ARBA00022692"/>
    </source>
</evidence>
<feature type="domain" description="Cadherin" evidence="14">
    <location>
        <begin position="371"/>
        <end position="471"/>
    </location>
</feature>
<dbReference type="FunFam" id="2.60.40.60:FF:000033">
    <property type="entry name" value="FAT atypical cadherin 1"/>
    <property type="match status" value="1"/>
</dbReference>
<evidence type="ECO:0000256" key="6">
    <source>
        <dbReference type="ARBA" id="ARBA00022737"/>
    </source>
</evidence>
<dbReference type="InterPro" id="IPR015919">
    <property type="entry name" value="Cadherin-like_sf"/>
</dbReference>
<dbReference type="GO" id="GO:0005509">
    <property type="term" value="F:calcium ion binding"/>
    <property type="evidence" value="ECO:0007669"/>
    <property type="project" value="UniProtKB-UniRule"/>
</dbReference>
<evidence type="ECO:0000313" key="16">
    <source>
        <dbReference type="Proteomes" id="UP000030746"/>
    </source>
</evidence>
<feature type="domain" description="Cadherin" evidence="14">
    <location>
        <begin position="472"/>
        <end position="575"/>
    </location>
</feature>
<accession>V4A4K1</accession>
<dbReference type="PRINTS" id="PR00205">
    <property type="entry name" value="CADHERIN"/>
</dbReference>
<keyword evidence="2" id="KW-1003">Cell membrane</keyword>
<keyword evidence="12" id="KW-0325">Glycoprotein</keyword>
<keyword evidence="5" id="KW-0732">Signal</keyword>
<feature type="domain" description="Cadherin" evidence="14">
    <location>
        <begin position="773"/>
        <end position="876"/>
    </location>
</feature>
<dbReference type="PROSITE" id="PS50268">
    <property type="entry name" value="CADHERIN_2"/>
    <property type="match status" value="14"/>
</dbReference>
<dbReference type="PANTHER" id="PTHR24027:SF422">
    <property type="entry name" value="CADHERIN DOMAIN-CONTAINING PROTEIN"/>
    <property type="match status" value="1"/>
</dbReference>
<evidence type="ECO:0000256" key="2">
    <source>
        <dbReference type="ARBA" id="ARBA00022475"/>
    </source>
</evidence>
<proteinExistence type="predicted"/>
<dbReference type="OMA" id="DHYILIV"/>
<keyword evidence="9" id="KW-1133">Transmembrane helix</keyword>
<dbReference type="CDD" id="cd11304">
    <property type="entry name" value="Cadherin_repeat"/>
    <property type="match status" value="16"/>
</dbReference>
<keyword evidence="7 13" id="KW-0106">Calcium</keyword>
<feature type="domain" description="Cadherin" evidence="14">
    <location>
        <begin position="271"/>
        <end position="370"/>
    </location>
</feature>
<dbReference type="GO" id="GO:0016477">
    <property type="term" value="P:cell migration"/>
    <property type="evidence" value="ECO:0007669"/>
    <property type="project" value="TreeGrafter"/>
</dbReference>
<dbReference type="FunFam" id="2.60.40.60:FF:000020">
    <property type="entry name" value="Dachsous cadherin-related 1b"/>
    <property type="match status" value="3"/>
</dbReference>
<dbReference type="GO" id="GO:0007163">
    <property type="term" value="P:establishment or maintenance of cell polarity"/>
    <property type="evidence" value="ECO:0007669"/>
    <property type="project" value="UniProtKB-ARBA"/>
</dbReference>
<evidence type="ECO:0000256" key="1">
    <source>
        <dbReference type="ARBA" id="ARBA00004162"/>
    </source>
</evidence>
<keyword evidence="4" id="KW-0812">Transmembrane</keyword>
<dbReference type="Gene3D" id="2.60.40.60">
    <property type="entry name" value="Cadherins"/>
    <property type="match status" value="16"/>
</dbReference>
<evidence type="ECO:0000313" key="15">
    <source>
        <dbReference type="EMBL" id="ESO89895.1"/>
    </source>
</evidence>
<dbReference type="FunFam" id="2.60.40.60:FF:000116">
    <property type="entry name" value="Dachsous cadherin-related 2"/>
    <property type="match status" value="1"/>
</dbReference>
<dbReference type="OrthoDB" id="6252479at2759"/>
<dbReference type="InterPro" id="IPR020894">
    <property type="entry name" value="Cadherin_CS"/>
</dbReference>
<evidence type="ECO:0000256" key="9">
    <source>
        <dbReference type="ARBA" id="ARBA00022989"/>
    </source>
</evidence>
<evidence type="ECO:0000256" key="10">
    <source>
        <dbReference type="ARBA" id="ARBA00023136"/>
    </source>
</evidence>
<evidence type="ECO:0000256" key="5">
    <source>
        <dbReference type="ARBA" id="ARBA00022729"/>
    </source>
</evidence>
<feature type="domain" description="Cadherin" evidence="14">
    <location>
        <begin position="673"/>
        <end position="772"/>
    </location>
</feature>
<feature type="domain" description="Cadherin" evidence="14">
    <location>
        <begin position="1083"/>
        <end position="1189"/>
    </location>
</feature>
<evidence type="ECO:0000259" key="14">
    <source>
        <dbReference type="PROSITE" id="PS50268"/>
    </source>
</evidence>
<evidence type="ECO:0000256" key="8">
    <source>
        <dbReference type="ARBA" id="ARBA00022889"/>
    </source>
</evidence>
<dbReference type="FunFam" id="2.60.40.60:FF:000104">
    <property type="entry name" value="cadherin-23 isoform X1"/>
    <property type="match status" value="1"/>
</dbReference>
<organism evidence="15 16">
    <name type="scientific">Lottia gigantea</name>
    <name type="common">Giant owl limpet</name>
    <dbReference type="NCBI Taxonomy" id="225164"/>
    <lineage>
        <taxon>Eukaryota</taxon>
        <taxon>Metazoa</taxon>
        <taxon>Spiralia</taxon>
        <taxon>Lophotrochozoa</taxon>
        <taxon>Mollusca</taxon>
        <taxon>Gastropoda</taxon>
        <taxon>Patellogastropoda</taxon>
        <taxon>Lottioidea</taxon>
        <taxon>Lottiidae</taxon>
        <taxon>Lottia</taxon>
    </lineage>
</organism>
<dbReference type="CTD" id="20239780"/>
<feature type="non-terminal residue" evidence="15">
    <location>
        <position position="1827"/>
    </location>
</feature>
<dbReference type="EMBL" id="KB202518">
    <property type="protein sequence ID" value="ESO89895.1"/>
    <property type="molecule type" value="Genomic_DNA"/>
</dbReference>
<dbReference type="GO" id="GO:0007156">
    <property type="term" value="P:homophilic cell adhesion via plasma membrane adhesion molecules"/>
    <property type="evidence" value="ECO:0007669"/>
    <property type="project" value="InterPro"/>
</dbReference>
<dbReference type="GO" id="GO:0016342">
    <property type="term" value="C:catenin complex"/>
    <property type="evidence" value="ECO:0007669"/>
    <property type="project" value="TreeGrafter"/>
</dbReference>
<dbReference type="Proteomes" id="UP000030746">
    <property type="component" value="Unassembled WGS sequence"/>
</dbReference>
<reference evidence="15 16" key="1">
    <citation type="journal article" date="2013" name="Nature">
        <title>Insights into bilaterian evolution from three spiralian genomes.</title>
        <authorList>
            <person name="Simakov O."/>
            <person name="Marletaz F."/>
            <person name="Cho S.J."/>
            <person name="Edsinger-Gonzales E."/>
            <person name="Havlak P."/>
            <person name="Hellsten U."/>
            <person name="Kuo D.H."/>
            <person name="Larsson T."/>
            <person name="Lv J."/>
            <person name="Arendt D."/>
            <person name="Savage R."/>
            <person name="Osoegawa K."/>
            <person name="de Jong P."/>
            <person name="Grimwood J."/>
            <person name="Chapman J.A."/>
            <person name="Shapiro H."/>
            <person name="Aerts A."/>
            <person name="Otillar R.P."/>
            <person name="Terry A.Y."/>
            <person name="Boore J.L."/>
            <person name="Grigoriev I.V."/>
            <person name="Lindberg D.R."/>
            <person name="Seaver E.C."/>
            <person name="Weisblat D.A."/>
            <person name="Putnam N.H."/>
            <person name="Rokhsar D.S."/>
        </authorList>
    </citation>
    <scope>NUCLEOTIDE SEQUENCE [LARGE SCALE GENOMIC DNA]</scope>
</reference>
<name>V4A4K1_LOTGI</name>
<gene>
    <name evidence="15" type="ORF">LOTGIDRAFT_164590</name>
</gene>
<keyword evidence="16" id="KW-1185">Reference proteome</keyword>
<dbReference type="PROSITE" id="PS00232">
    <property type="entry name" value="CADHERIN_1"/>
    <property type="match status" value="5"/>
</dbReference>
<keyword evidence="11" id="KW-1015">Disulfide bond</keyword>
<feature type="domain" description="Cadherin" evidence="14">
    <location>
        <begin position="1400"/>
        <end position="1599"/>
    </location>
</feature>
<comment type="subcellular location">
    <subcellularLocation>
        <location evidence="1">Cell membrane</location>
        <topology evidence="1">Single-pass membrane protein</topology>
    </subcellularLocation>
</comment>
<dbReference type="KEGG" id="lgi:LOTGIDRAFT_164590"/>
<feature type="domain" description="Cadherin" evidence="14">
    <location>
        <begin position="980"/>
        <end position="1082"/>
    </location>
</feature>
<dbReference type="SMART" id="SM00112">
    <property type="entry name" value="CA"/>
    <property type="match status" value="16"/>
</dbReference>
<evidence type="ECO:0000256" key="13">
    <source>
        <dbReference type="PROSITE-ProRule" id="PRU00043"/>
    </source>
</evidence>
<dbReference type="PANTHER" id="PTHR24027">
    <property type="entry name" value="CADHERIN-23"/>
    <property type="match status" value="1"/>
</dbReference>
<dbReference type="HOGENOM" id="CLU_234278_0_0_1"/>